<dbReference type="InterPro" id="IPR038318">
    <property type="entry name" value="KdpD_sf"/>
</dbReference>
<comment type="caution">
    <text evidence="16">The sequence shown here is derived from an EMBL/GenBank/DDBJ whole genome shotgun (WGS) entry which is preliminary data.</text>
</comment>
<keyword evidence="11" id="KW-0902">Two-component regulatory system</keyword>
<dbReference type="InterPro" id="IPR025201">
    <property type="entry name" value="KdpD_TM"/>
</dbReference>
<dbReference type="SUPFAM" id="SSF52540">
    <property type="entry name" value="P-loop containing nucleoside triphosphate hydrolases"/>
    <property type="match status" value="1"/>
</dbReference>
<dbReference type="InterPro" id="IPR036890">
    <property type="entry name" value="HATPase_C_sf"/>
</dbReference>
<keyword evidence="7" id="KW-0547">Nucleotide-binding</keyword>
<dbReference type="InterPro" id="IPR003661">
    <property type="entry name" value="HisK_dim/P_dom"/>
</dbReference>
<evidence type="ECO:0000256" key="7">
    <source>
        <dbReference type="ARBA" id="ARBA00022741"/>
    </source>
</evidence>
<dbReference type="InterPro" id="IPR036097">
    <property type="entry name" value="HisK_dim/P_sf"/>
</dbReference>
<dbReference type="EC" id="2.7.13.3" evidence="3"/>
<dbReference type="GO" id="GO:0005737">
    <property type="term" value="C:cytoplasm"/>
    <property type="evidence" value="ECO:0007669"/>
    <property type="project" value="UniProtKB-ARBA"/>
</dbReference>
<dbReference type="Pfam" id="PF02702">
    <property type="entry name" value="KdpD"/>
    <property type="match status" value="1"/>
</dbReference>
<dbReference type="GO" id="GO:0005886">
    <property type="term" value="C:plasma membrane"/>
    <property type="evidence" value="ECO:0007669"/>
    <property type="project" value="TreeGrafter"/>
</dbReference>
<evidence type="ECO:0000256" key="5">
    <source>
        <dbReference type="ARBA" id="ARBA00022679"/>
    </source>
</evidence>
<gene>
    <name evidence="16" type="ORF">C4K68_01260</name>
</gene>
<dbReference type="InterPro" id="IPR004358">
    <property type="entry name" value="Sig_transdc_His_kin-like_C"/>
</dbReference>
<comment type="catalytic activity">
    <reaction evidence="1">
        <text>ATP + protein L-histidine = ADP + protein N-phospho-L-histidine.</text>
        <dbReference type="EC" id="2.7.13.3"/>
    </reaction>
</comment>
<dbReference type="Pfam" id="PF02518">
    <property type="entry name" value="HATPase_c"/>
    <property type="match status" value="1"/>
</dbReference>
<evidence type="ECO:0000256" key="1">
    <source>
        <dbReference type="ARBA" id="ARBA00000085"/>
    </source>
</evidence>
<dbReference type="SUPFAM" id="SSF52402">
    <property type="entry name" value="Adenine nucleotide alpha hydrolases-like"/>
    <property type="match status" value="1"/>
</dbReference>
<keyword evidence="5" id="KW-0808">Transferase</keyword>
<dbReference type="PANTHER" id="PTHR45569:SF1">
    <property type="entry name" value="SENSOR PROTEIN KDPD"/>
    <property type="match status" value="1"/>
</dbReference>
<dbReference type="InterPro" id="IPR005467">
    <property type="entry name" value="His_kinase_dom"/>
</dbReference>
<dbReference type="SUPFAM" id="SSF47384">
    <property type="entry name" value="Homodimeric domain of signal transducing histidine kinase"/>
    <property type="match status" value="1"/>
</dbReference>
<dbReference type="FunFam" id="3.40.50.300:FF:000483">
    <property type="entry name" value="Sensor histidine kinase KdpD"/>
    <property type="match status" value="1"/>
</dbReference>
<dbReference type="Gene3D" id="1.10.287.130">
    <property type="match status" value="1"/>
</dbReference>
<dbReference type="InterPro" id="IPR052023">
    <property type="entry name" value="Histidine_kinase_KdpD"/>
</dbReference>
<dbReference type="EMBL" id="PRLP01000004">
    <property type="protein sequence ID" value="PPC79243.1"/>
    <property type="molecule type" value="Genomic_DNA"/>
</dbReference>
<keyword evidence="4" id="KW-0597">Phosphoprotein</keyword>
<keyword evidence="10 14" id="KW-1133">Transmembrane helix</keyword>
<feature type="domain" description="Histidine kinase" evidence="15">
    <location>
        <begin position="656"/>
        <end position="873"/>
    </location>
</feature>
<evidence type="ECO:0000256" key="11">
    <source>
        <dbReference type="ARBA" id="ARBA00023012"/>
    </source>
</evidence>
<evidence type="ECO:0000259" key="15">
    <source>
        <dbReference type="PROSITE" id="PS50109"/>
    </source>
</evidence>
<dbReference type="Gene3D" id="3.30.450.40">
    <property type="match status" value="1"/>
</dbReference>
<comment type="subcellular location">
    <subcellularLocation>
        <location evidence="2">Membrane</location>
        <topology evidence="2">Multi-pass membrane protein</topology>
    </subcellularLocation>
</comment>
<dbReference type="SMART" id="SM00387">
    <property type="entry name" value="HATPase_c"/>
    <property type="match status" value="1"/>
</dbReference>
<dbReference type="CDD" id="cd00082">
    <property type="entry name" value="HisKA"/>
    <property type="match status" value="1"/>
</dbReference>
<evidence type="ECO:0000256" key="14">
    <source>
        <dbReference type="SAM" id="Phobius"/>
    </source>
</evidence>
<dbReference type="CDD" id="cd00075">
    <property type="entry name" value="HATPase"/>
    <property type="match status" value="1"/>
</dbReference>
<feature type="transmembrane region" description="Helical" evidence="14">
    <location>
        <begin position="433"/>
        <end position="451"/>
    </location>
</feature>
<dbReference type="Pfam" id="PF00512">
    <property type="entry name" value="HisKA"/>
    <property type="match status" value="1"/>
</dbReference>
<organism evidence="16 17">
    <name type="scientific">Proteobacteria bacterium 228</name>
    <dbReference type="NCBI Taxonomy" id="2083153"/>
    <lineage>
        <taxon>Bacteria</taxon>
        <taxon>Pseudomonadati</taxon>
        <taxon>Pseudomonadota</taxon>
    </lineage>
</organism>
<evidence type="ECO:0000256" key="4">
    <source>
        <dbReference type="ARBA" id="ARBA00022553"/>
    </source>
</evidence>
<dbReference type="InterPro" id="IPR027417">
    <property type="entry name" value="P-loop_NTPase"/>
</dbReference>
<dbReference type="SUPFAM" id="SSF55781">
    <property type="entry name" value="GAF domain-like"/>
    <property type="match status" value="1"/>
</dbReference>
<feature type="transmembrane region" description="Helical" evidence="14">
    <location>
        <begin position="396"/>
        <end position="426"/>
    </location>
</feature>
<comment type="function">
    <text evidence="13">Member of the two-component regulatory system KdpD/KdpE involved in the regulation of the kdp operon. KdpD may function as a membrane-associated protein kinase that phosphorylates KdpE in response to environmental signals.</text>
</comment>
<evidence type="ECO:0000256" key="6">
    <source>
        <dbReference type="ARBA" id="ARBA00022692"/>
    </source>
</evidence>
<dbReference type="PANTHER" id="PTHR45569">
    <property type="entry name" value="SENSOR PROTEIN KDPD"/>
    <property type="match status" value="1"/>
</dbReference>
<protein>
    <recommendedName>
        <fullName evidence="3">histidine kinase</fullName>
        <ecNumber evidence="3">2.7.13.3</ecNumber>
    </recommendedName>
</protein>
<dbReference type="InterPro" id="IPR014729">
    <property type="entry name" value="Rossmann-like_a/b/a_fold"/>
</dbReference>
<dbReference type="FunFam" id="3.30.565.10:FF:000042">
    <property type="entry name" value="Two-component sensor histidine kinase KdpD"/>
    <property type="match status" value="1"/>
</dbReference>
<keyword evidence="9" id="KW-0067">ATP-binding</keyword>
<sequence>MNQDDRADALLAQLKHEQPGKLTVFLGAAPGVGKTYAMLNAALQKQAEGIGVVTGIVETHGREDTARLARQLPLHPLRVEDYQGIHLQELDLDGLLQRRPPLVLIDELAHSNVGSGRHRKRFQDVEELLAAGIDVYTTVNIQHIASLNDTVAGITGVRVRETVPDRLLEQASEIILVDLPPRELIGRLRAGKVYLPEQARAAIEAFFSLPNLTALRELSLRTVAAHVDTEFKQNLQAQGLRSEQEVQPRLMVCIDADTDAERLIRFGKQRAELRQMPWLVVHVDRGRSLDEQSQQRLRQSFLLAEELDAQCLRLQGRDVAAELMACAERQHVSDILLGRHRPRRGWRKLVPYTSRRLLKHGQQFTLTFLAGAEQPHPSRPWRLRGRVSEYVQASVIMLLAFSTAIAIDHVLGITNILMVLLVGVLVASLRTSVGPALFSALLGFIGFNFFFTEPRYTLMMFHREDILTVSFFLILSSVIGSLTVRLREQIQAQRYAQATTDTLFSLSRQLMTAADEKSILQCGRRFISEWLNGPVVVVRGRSEEQLQLLGDADNPLLEEREWATARWSWQRGLPAGAGTDTLNSSHWCWMPLVSERGVLALLGIQSPPWQPERKSQLAALIRQLVLALERARLNEDLESARIQGETEQLKSALLSSVSHDLRTPLASMIGAVSSLIHYEDRLSPDDRHSLLETTLQEAERLNRYIQNLLDMTRLGYGRMKLERDWVSLDDIIASALQRLHSVLSHCRVRLQLSRDVPLLYVHAALIEQAIINILENAARFSPDHGEILISAAMQHTELVLQISDQGPGISAEDRERVFDMFYSVQKGDRQGGGTGLGLAICQGMVGAHGGKVVALPGPDQRGTTMSIHLPLENQPPLPEDDD</sequence>
<feature type="transmembrane region" description="Helical" evidence="14">
    <location>
        <begin position="466"/>
        <end position="484"/>
    </location>
</feature>
<dbReference type="GO" id="GO:0005524">
    <property type="term" value="F:ATP binding"/>
    <property type="evidence" value="ECO:0007669"/>
    <property type="project" value="UniProtKB-KW"/>
</dbReference>
<dbReference type="SMART" id="SM00388">
    <property type="entry name" value="HisKA"/>
    <property type="match status" value="1"/>
</dbReference>
<dbReference type="AlphaFoldDB" id="A0A2S5KWZ2"/>
<evidence type="ECO:0000313" key="16">
    <source>
        <dbReference type="EMBL" id="PPC79243.1"/>
    </source>
</evidence>
<evidence type="ECO:0000256" key="10">
    <source>
        <dbReference type="ARBA" id="ARBA00022989"/>
    </source>
</evidence>
<evidence type="ECO:0000256" key="3">
    <source>
        <dbReference type="ARBA" id="ARBA00012438"/>
    </source>
</evidence>
<proteinExistence type="predicted"/>
<keyword evidence="8 16" id="KW-0418">Kinase</keyword>
<evidence type="ECO:0000256" key="9">
    <source>
        <dbReference type="ARBA" id="ARBA00022840"/>
    </source>
</evidence>
<dbReference type="OrthoDB" id="9806130at2"/>
<evidence type="ECO:0000256" key="13">
    <source>
        <dbReference type="ARBA" id="ARBA00057300"/>
    </source>
</evidence>
<dbReference type="Gene3D" id="3.40.50.620">
    <property type="entry name" value="HUPs"/>
    <property type="match status" value="1"/>
</dbReference>
<name>A0A2S5KWZ2_9PROT</name>
<keyword evidence="12 14" id="KW-0472">Membrane</keyword>
<dbReference type="SUPFAM" id="SSF55874">
    <property type="entry name" value="ATPase domain of HSP90 chaperone/DNA topoisomerase II/histidine kinase"/>
    <property type="match status" value="1"/>
</dbReference>
<dbReference type="Gene3D" id="3.30.565.10">
    <property type="entry name" value="Histidine kinase-like ATPase, C-terminal domain"/>
    <property type="match status" value="1"/>
</dbReference>
<dbReference type="Proteomes" id="UP000238196">
    <property type="component" value="Unassembled WGS sequence"/>
</dbReference>
<dbReference type="PROSITE" id="PS50109">
    <property type="entry name" value="HIS_KIN"/>
    <property type="match status" value="1"/>
</dbReference>
<keyword evidence="6 14" id="KW-0812">Transmembrane</keyword>
<dbReference type="InterPro" id="IPR003852">
    <property type="entry name" value="Sig_transdc_His_kinase_KdpD_N"/>
</dbReference>
<dbReference type="Pfam" id="PF13493">
    <property type="entry name" value="DUF4118"/>
    <property type="match status" value="1"/>
</dbReference>
<dbReference type="GO" id="GO:0042802">
    <property type="term" value="F:identical protein binding"/>
    <property type="evidence" value="ECO:0007669"/>
    <property type="project" value="UniProtKB-ARBA"/>
</dbReference>
<evidence type="ECO:0000256" key="2">
    <source>
        <dbReference type="ARBA" id="ARBA00004141"/>
    </source>
</evidence>
<dbReference type="PRINTS" id="PR00344">
    <property type="entry name" value="BCTRLSENSOR"/>
</dbReference>
<evidence type="ECO:0000256" key="12">
    <source>
        <dbReference type="ARBA" id="ARBA00023136"/>
    </source>
</evidence>
<dbReference type="GO" id="GO:0000155">
    <property type="term" value="F:phosphorelay sensor kinase activity"/>
    <property type="evidence" value="ECO:0007669"/>
    <property type="project" value="InterPro"/>
</dbReference>
<dbReference type="Gene3D" id="3.40.50.300">
    <property type="entry name" value="P-loop containing nucleotide triphosphate hydrolases"/>
    <property type="match status" value="1"/>
</dbReference>
<accession>A0A2S5KWZ2</accession>
<evidence type="ECO:0000313" key="17">
    <source>
        <dbReference type="Proteomes" id="UP000238196"/>
    </source>
</evidence>
<dbReference type="InterPro" id="IPR029016">
    <property type="entry name" value="GAF-like_dom_sf"/>
</dbReference>
<reference evidence="16 17" key="1">
    <citation type="submission" date="2018-02" db="EMBL/GenBank/DDBJ databases">
        <title>novel marine gammaproteobacteria from coastal saline agro ecosystem.</title>
        <authorList>
            <person name="Krishnan R."/>
            <person name="Ramesh Kumar N."/>
        </authorList>
    </citation>
    <scope>NUCLEOTIDE SEQUENCE [LARGE SCALE GENOMIC DNA]</scope>
    <source>
        <strain evidence="16 17">228</strain>
    </source>
</reference>
<dbReference type="InterPro" id="IPR003594">
    <property type="entry name" value="HATPase_dom"/>
</dbReference>
<evidence type="ECO:0000256" key="8">
    <source>
        <dbReference type="ARBA" id="ARBA00022777"/>
    </source>
</evidence>
<dbReference type="Gene3D" id="1.20.120.620">
    <property type="entry name" value="Backbone structure of the membrane domain of e. Coli histidine kinase receptor kdpd"/>
    <property type="match status" value="1"/>
</dbReference>